<dbReference type="InterPro" id="IPR011083">
    <property type="entry name" value="Phage_tail_collar_dom"/>
</dbReference>
<reference evidence="2 3" key="1">
    <citation type="submission" date="2018-06" db="EMBL/GenBank/DDBJ databases">
        <authorList>
            <consortium name="Pathogen Informatics"/>
            <person name="Doyle S."/>
        </authorList>
    </citation>
    <scope>NUCLEOTIDE SEQUENCE [LARGE SCALE GENOMIC DNA]</scope>
    <source>
        <strain evidence="2 3">NCTC12862</strain>
    </source>
</reference>
<dbReference type="Proteomes" id="UP000254950">
    <property type="component" value="Unassembled WGS sequence"/>
</dbReference>
<dbReference type="Gene3D" id="3.90.1340.10">
    <property type="entry name" value="Phage tail collar domain"/>
    <property type="match status" value="1"/>
</dbReference>
<sequence>MSSIYDWSLLAPENAYADESINWSEGQRPSSVNDSARVMMQRIKEYLLDHGGVIDTEFINEDLRERTTIHLNTKSSIESYVDGIIVRFKATDENRAKTFISLNSLPAQAVYKMTLQGIAPLKGKEIQTGGIYELIYSSDIAGLNNSGWFLTNPTHSFQTFPPGFIATFAMEKMPTGWLLCDGSNYLRDEYPELFAAIGETWGSGDSYGTFNVPDLRGVFLRGLDNRRGLDYGRSLGSFQKDSFKAHSHRGWTDEVGRHSHNIPGLKKGILHEAPNPNYLICYLTDKEDTTSFAGQHKHRFLTDETGDNETRPVNMAVVYAIKT</sequence>
<evidence type="ECO:0000313" key="2">
    <source>
        <dbReference type="EMBL" id="SUV45506.1"/>
    </source>
</evidence>
<dbReference type="Pfam" id="PF07484">
    <property type="entry name" value="Collar"/>
    <property type="match status" value="1"/>
</dbReference>
<proteinExistence type="predicted"/>
<evidence type="ECO:0000259" key="1">
    <source>
        <dbReference type="Pfam" id="PF07484"/>
    </source>
</evidence>
<evidence type="ECO:0000313" key="3">
    <source>
        <dbReference type="Proteomes" id="UP000254950"/>
    </source>
</evidence>
<organism evidence="2 3">
    <name type="scientific">Bartonella doshiae</name>
    <dbReference type="NCBI Taxonomy" id="33044"/>
    <lineage>
        <taxon>Bacteria</taxon>
        <taxon>Pseudomonadati</taxon>
        <taxon>Pseudomonadota</taxon>
        <taxon>Alphaproteobacteria</taxon>
        <taxon>Hyphomicrobiales</taxon>
        <taxon>Bartonellaceae</taxon>
        <taxon>Bartonella</taxon>
    </lineage>
</organism>
<protein>
    <submittedName>
        <fullName evidence="2">Phage Tail Collar Domain</fullName>
    </submittedName>
</protein>
<name>A0A380ZKE6_BARDO</name>
<dbReference type="AlphaFoldDB" id="A0A380ZKE6"/>
<dbReference type="RefSeq" id="WP_004856614.1">
    <property type="nucleotide sequence ID" value="NZ_CACVBH010000001.1"/>
</dbReference>
<dbReference type="OrthoDB" id="9810174at2"/>
<dbReference type="SUPFAM" id="SSF88874">
    <property type="entry name" value="Receptor-binding domain of short tail fibre protein gp12"/>
    <property type="match status" value="1"/>
</dbReference>
<feature type="domain" description="Phage tail collar" evidence="1">
    <location>
        <begin position="163"/>
        <end position="219"/>
    </location>
</feature>
<gene>
    <name evidence="2" type="ORF">NCTC12862_01250</name>
</gene>
<dbReference type="InterPro" id="IPR037053">
    <property type="entry name" value="Phage_tail_collar_dom_sf"/>
</dbReference>
<dbReference type="STRING" id="33044.GCA_900005695_01437"/>
<dbReference type="EMBL" id="UFTF01000001">
    <property type="protein sequence ID" value="SUV45506.1"/>
    <property type="molecule type" value="Genomic_DNA"/>
</dbReference>
<accession>A0A380ZKE6</accession>